<dbReference type="Proteomes" id="UP001583186">
    <property type="component" value="Unassembled WGS sequence"/>
</dbReference>
<feature type="repeat" description="ANK" evidence="3">
    <location>
        <begin position="113"/>
        <end position="147"/>
    </location>
</feature>
<dbReference type="PANTHER" id="PTHR24189">
    <property type="entry name" value="MYOTROPHIN"/>
    <property type="match status" value="1"/>
</dbReference>
<evidence type="ECO:0000256" key="3">
    <source>
        <dbReference type="PROSITE-ProRule" id="PRU00023"/>
    </source>
</evidence>
<comment type="caution">
    <text evidence="5">The sequence shown here is derived from an EMBL/GenBank/DDBJ whole genome shotgun (WGS) entry which is preliminary data.</text>
</comment>
<dbReference type="SUPFAM" id="SSF48403">
    <property type="entry name" value="Ankyrin repeat"/>
    <property type="match status" value="1"/>
</dbReference>
<dbReference type="PANTHER" id="PTHR24189:SF50">
    <property type="entry name" value="ANKYRIN REPEAT AND SOCS BOX PROTEIN 2"/>
    <property type="match status" value="1"/>
</dbReference>
<evidence type="ECO:0008006" key="7">
    <source>
        <dbReference type="Google" id="ProtNLM"/>
    </source>
</evidence>
<dbReference type="PROSITE" id="PS50297">
    <property type="entry name" value="ANK_REP_REGION"/>
    <property type="match status" value="1"/>
</dbReference>
<feature type="compositionally biased region" description="Polar residues" evidence="4">
    <location>
        <begin position="19"/>
        <end position="40"/>
    </location>
</feature>
<dbReference type="InterPro" id="IPR036770">
    <property type="entry name" value="Ankyrin_rpt-contain_sf"/>
</dbReference>
<dbReference type="Pfam" id="PF12796">
    <property type="entry name" value="Ank_2"/>
    <property type="match status" value="1"/>
</dbReference>
<dbReference type="EMBL" id="JAWCUI010000024">
    <property type="protein sequence ID" value="KAL1896096.1"/>
    <property type="molecule type" value="Genomic_DNA"/>
</dbReference>
<dbReference type="InterPro" id="IPR002110">
    <property type="entry name" value="Ankyrin_rpt"/>
</dbReference>
<protein>
    <recommendedName>
        <fullName evidence="7">Ankyrin repeat protein</fullName>
    </recommendedName>
</protein>
<keyword evidence="6" id="KW-1185">Reference proteome</keyword>
<accession>A0ABR3Z7P1</accession>
<name>A0ABR3Z7P1_9PEZI</name>
<evidence type="ECO:0000313" key="5">
    <source>
        <dbReference type="EMBL" id="KAL1896096.1"/>
    </source>
</evidence>
<dbReference type="SMART" id="SM00248">
    <property type="entry name" value="ANK"/>
    <property type="match status" value="2"/>
</dbReference>
<evidence type="ECO:0000256" key="2">
    <source>
        <dbReference type="ARBA" id="ARBA00023043"/>
    </source>
</evidence>
<gene>
    <name evidence="5" type="ORF">Sste5346_004836</name>
</gene>
<sequence>MPKTYIGWLKDKTLRSGRKSTSAKNNALSSTLPSSPTAVESSRPKHDAETNVLGSKPSFDDEAPQDAYAVSIRTRPPPYYDKEGSLEGTGMLRGRLWSEAFITFNDRSPELADTYKALHVAAMSPYDSLNIIRLLLEHGADGNARDMRGRMPLHLAARSNCMPNLRAPVEHEEHDGDEIVDMHARDMYGNEVMHFVTNSAAQQTDVLQYLVDHGANINTLNGSLCWNLTKGPALYLDPKVAELK</sequence>
<keyword evidence="1" id="KW-0677">Repeat</keyword>
<evidence type="ECO:0000256" key="4">
    <source>
        <dbReference type="SAM" id="MobiDB-lite"/>
    </source>
</evidence>
<dbReference type="Gene3D" id="1.25.40.20">
    <property type="entry name" value="Ankyrin repeat-containing domain"/>
    <property type="match status" value="1"/>
</dbReference>
<keyword evidence="2 3" id="KW-0040">ANK repeat</keyword>
<proteinExistence type="predicted"/>
<reference evidence="5 6" key="1">
    <citation type="journal article" date="2024" name="IMA Fungus">
        <title>IMA Genome - F19 : A genome assembly and annotation guide to empower mycologists, including annotated draft genome sequences of Ceratocystis pirilliformis, Diaporthe australafricana, Fusarium ophioides, Paecilomyces lecythidis, and Sporothrix stenoceras.</title>
        <authorList>
            <person name="Aylward J."/>
            <person name="Wilson A.M."/>
            <person name="Visagie C.M."/>
            <person name="Spraker J."/>
            <person name="Barnes I."/>
            <person name="Buitendag C."/>
            <person name="Ceriani C."/>
            <person name="Del Mar Angel L."/>
            <person name="du Plessis D."/>
            <person name="Fuchs T."/>
            <person name="Gasser K."/>
            <person name="Kramer D."/>
            <person name="Li W."/>
            <person name="Munsamy K."/>
            <person name="Piso A."/>
            <person name="Price J.L."/>
            <person name="Sonnekus B."/>
            <person name="Thomas C."/>
            <person name="van der Nest A."/>
            <person name="van Dijk A."/>
            <person name="van Heerden A."/>
            <person name="van Vuuren N."/>
            <person name="Yilmaz N."/>
            <person name="Duong T.A."/>
            <person name="van der Merwe N.A."/>
            <person name="Wingfield M.J."/>
            <person name="Wingfield B.D."/>
        </authorList>
    </citation>
    <scope>NUCLEOTIDE SEQUENCE [LARGE SCALE GENOMIC DNA]</scope>
    <source>
        <strain evidence="5 6">CMW 5346</strain>
    </source>
</reference>
<feature type="region of interest" description="Disordered" evidence="4">
    <location>
        <begin position="15"/>
        <end position="64"/>
    </location>
</feature>
<feature type="repeat" description="ANK" evidence="3">
    <location>
        <begin position="188"/>
        <end position="222"/>
    </location>
</feature>
<evidence type="ECO:0000313" key="6">
    <source>
        <dbReference type="Proteomes" id="UP001583186"/>
    </source>
</evidence>
<evidence type="ECO:0000256" key="1">
    <source>
        <dbReference type="ARBA" id="ARBA00022737"/>
    </source>
</evidence>
<dbReference type="PROSITE" id="PS50088">
    <property type="entry name" value="ANK_REPEAT"/>
    <property type="match status" value="2"/>
</dbReference>
<dbReference type="InterPro" id="IPR050745">
    <property type="entry name" value="Multifunctional_regulatory"/>
</dbReference>
<organism evidence="5 6">
    <name type="scientific">Sporothrix stenoceras</name>
    <dbReference type="NCBI Taxonomy" id="5173"/>
    <lineage>
        <taxon>Eukaryota</taxon>
        <taxon>Fungi</taxon>
        <taxon>Dikarya</taxon>
        <taxon>Ascomycota</taxon>
        <taxon>Pezizomycotina</taxon>
        <taxon>Sordariomycetes</taxon>
        <taxon>Sordariomycetidae</taxon>
        <taxon>Ophiostomatales</taxon>
        <taxon>Ophiostomataceae</taxon>
        <taxon>Sporothrix</taxon>
    </lineage>
</organism>